<sequence length="545" mass="62011">MATVDTSAIWAQMLLMNKGQDGRKAFYYVAKEEDDTQIIEQSLNMNPVEIPQELWDILGPSGLCRTPQQEQMRRFQSSPAVDPPETSFAVHMSWMIKALVLTFPVTARKELVFVDAKSLNVDVVLFDNEWRIHNKWLTWQGAHKSSFCGASPTDEPEAFLCDHAVLRVWDMMMAQLMASDHHIKNAAQELELREIARLGLARMLRSIECVETLQKGQLRVTWVSNDSYQQKDQPVIVTLHKAECLKDYPAPYHACDCPNLTSRVVSEGVIFSDLNVCKSYRALIDRDTREALFPIPSKVAYPRARTSRLAQRSITSRRRESMSQTCDQVADDDSQLSEGSSDDEIATATPHDARQLRRGRSKNQREQIQYQAMQLESEYDVPGADNSDAEDMDWDAELTMAGEEEEPDDVKTKPAMNSVSRYTTSYPGALSRSGPSVSSQRFNEFEMAPTLREQMADVNQNCYDANEVKPLQFPGRRYDPAVLQPFQTITKERRKRFNYIQLIMETSWGVQKSDKEKCASCAKRGYQCWVLTGSARVMVKHATPS</sequence>
<organism evidence="2 3">
    <name type="scientific">Curvularia kusanoi</name>
    <name type="common">Cochliobolus kusanoi</name>
    <dbReference type="NCBI Taxonomy" id="90978"/>
    <lineage>
        <taxon>Eukaryota</taxon>
        <taxon>Fungi</taxon>
        <taxon>Dikarya</taxon>
        <taxon>Ascomycota</taxon>
        <taxon>Pezizomycotina</taxon>
        <taxon>Dothideomycetes</taxon>
        <taxon>Pleosporomycetidae</taxon>
        <taxon>Pleosporales</taxon>
        <taxon>Pleosporineae</taxon>
        <taxon>Pleosporaceae</taxon>
        <taxon>Curvularia</taxon>
    </lineage>
</organism>
<dbReference type="EMBL" id="SWKU01000003">
    <property type="protein sequence ID" value="KAF3008937.1"/>
    <property type="molecule type" value="Genomic_DNA"/>
</dbReference>
<reference evidence="2" key="1">
    <citation type="submission" date="2019-04" db="EMBL/GenBank/DDBJ databases">
        <title>Sequencing of skin fungus with MAO and IRED activity.</title>
        <authorList>
            <person name="Marsaioli A.J."/>
            <person name="Bonatto J.M.C."/>
            <person name="Reis Junior O."/>
        </authorList>
    </citation>
    <scope>NUCLEOTIDE SEQUENCE</scope>
    <source>
        <strain evidence="2">30M1</strain>
    </source>
</reference>
<feature type="compositionally biased region" description="Acidic residues" evidence="1">
    <location>
        <begin position="329"/>
        <end position="345"/>
    </location>
</feature>
<proteinExistence type="predicted"/>
<gene>
    <name evidence="2" type="ORF">E8E13_011349</name>
</gene>
<evidence type="ECO:0000313" key="3">
    <source>
        <dbReference type="Proteomes" id="UP000801428"/>
    </source>
</evidence>
<name>A0A9P4WDW2_CURKU</name>
<comment type="caution">
    <text evidence="2">The sequence shown here is derived from an EMBL/GenBank/DDBJ whole genome shotgun (WGS) entry which is preliminary data.</text>
</comment>
<evidence type="ECO:0000313" key="2">
    <source>
        <dbReference type="EMBL" id="KAF3008937.1"/>
    </source>
</evidence>
<dbReference type="AlphaFoldDB" id="A0A9P4WDW2"/>
<evidence type="ECO:0000256" key="1">
    <source>
        <dbReference type="SAM" id="MobiDB-lite"/>
    </source>
</evidence>
<protein>
    <submittedName>
        <fullName evidence="2">Uncharacterized protein</fullName>
    </submittedName>
</protein>
<accession>A0A9P4WDW2</accession>
<dbReference type="Proteomes" id="UP000801428">
    <property type="component" value="Unassembled WGS sequence"/>
</dbReference>
<dbReference type="OrthoDB" id="3759480at2759"/>
<feature type="region of interest" description="Disordered" evidence="1">
    <location>
        <begin position="304"/>
        <end position="367"/>
    </location>
</feature>
<keyword evidence="3" id="KW-1185">Reference proteome</keyword>